<dbReference type="InterPro" id="IPR042176">
    <property type="entry name" value="Pantoate_ligase_C"/>
</dbReference>
<reference evidence="9" key="1">
    <citation type="submission" date="2023-02" db="EMBL/GenBank/DDBJ databases">
        <title>Genome of Flavobacteriaceae gen. nov. sp. strain F89.</title>
        <authorList>
            <person name="Wang Y."/>
        </authorList>
    </citation>
    <scope>NUCLEOTIDE SEQUENCE</scope>
    <source>
        <strain evidence="9">F89</strain>
    </source>
</reference>
<dbReference type="EC" id="6.3.2.1" evidence="8"/>
<dbReference type="NCBIfam" id="TIGR00018">
    <property type="entry name" value="panC"/>
    <property type="match status" value="1"/>
</dbReference>
<dbReference type="Gene3D" id="3.40.50.620">
    <property type="entry name" value="HUPs"/>
    <property type="match status" value="1"/>
</dbReference>
<keyword evidence="10" id="KW-1185">Reference proteome</keyword>
<evidence type="ECO:0000256" key="6">
    <source>
        <dbReference type="ARBA" id="ARBA00022840"/>
    </source>
</evidence>
<feature type="binding site" evidence="8">
    <location>
        <position position="61"/>
    </location>
    <ligand>
        <name>(R)-pantoate</name>
        <dbReference type="ChEBI" id="CHEBI:15980"/>
    </ligand>
</feature>
<evidence type="ECO:0000256" key="7">
    <source>
        <dbReference type="ARBA" id="ARBA00048258"/>
    </source>
</evidence>
<comment type="catalytic activity">
    <reaction evidence="7 8">
        <text>(R)-pantoate + beta-alanine + ATP = (R)-pantothenate + AMP + diphosphate + H(+)</text>
        <dbReference type="Rhea" id="RHEA:10912"/>
        <dbReference type="ChEBI" id="CHEBI:15378"/>
        <dbReference type="ChEBI" id="CHEBI:15980"/>
        <dbReference type="ChEBI" id="CHEBI:29032"/>
        <dbReference type="ChEBI" id="CHEBI:30616"/>
        <dbReference type="ChEBI" id="CHEBI:33019"/>
        <dbReference type="ChEBI" id="CHEBI:57966"/>
        <dbReference type="ChEBI" id="CHEBI:456215"/>
        <dbReference type="EC" id="6.3.2.1"/>
    </reaction>
</comment>
<comment type="subunit">
    <text evidence="8">Homodimer.</text>
</comment>
<gene>
    <name evidence="8 9" type="primary">panC</name>
    <name evidence="9" type="ORF">K8352_12400</name>
</gene>
<evidence type="ECO:0000313" key="10">
    <source>
        <dbReference type="Proteomes" id="UP001200642"/>
    </source>
</evidence>
<dbReference type="EMBL" id="JAIRBC010000017">
    <property type="protein sequence ID" value="MCG2461553.1"/>
    <property type="molecule type" value="Genomic_DNA"/>
</dbReference>
<feature type="active site" description="Proton donor" evidence="8">
    <location>
        <position position="37"/>
    </location>
</feature>
<dbReference type="Proteomes" id="UP001200642">
    <property type="component" value="Unassembled WGS sequence"/>
</dbReference>
<keyword evidence="3 8" id="KW-0436">Ligase</keyword>
<feature type="binding site" evidence="8">
    <location>
        <position position="178"/>
    </location>
    <ligand>
        <name>ATP</name>
        <dbReference type="ChEBI" id="CHEBI:30616"/>
    </ligand>
</feature>
<evidence type="ECO:0000256" key="1">
    <source>
        <dbReference type="ARBA" id="ARBA00004990"/>
    </source>
</evidence>
<evidence type="ECO:0000313" key="9">
    <source>
        <dbReference type="EMBL" id="MCG2461553.1"/>
    </source>
</evidence>
<proteinExistence type="inferred from homology"/>
<comment type="miscellaneous">
    <text evidence="8">The reaction proceeds by a bi uni uni bi ping pong mechanism.</text>
</comment>
<dbReference type="RefSeq" id="WP_317902695.1">
    <property type="nucleotide sequence ID" value="NZ_JAIRBC010000017.1"/>
</dbReference>
<dbReference type="Pfam" id="PF02569">
    <property type="entry name" value="Pantoate_ligase"/>
    <property type="match status" value="1"/>
</dbReference>
<dbReference type="PANTHER" id="PTHR21299:SF1">
    <property type="entry name" value="PANTOATE--BETA-ALANINE LIGASE"/>
    <property type="match status" value="1"/>
</dbReference>
<comment type="subcellular location">
    <subcellularLocation>
        <location evidence="8">Cytoplasm</location>
    </subcellularLocation>
</comment>
<keyword evidence="6 8" id="KW-0067">ATP-binding</keyword>
<evidence type="ECO:0000256" key="5">
    <source>
        <dbReference type="ARBA" id="ARBA00022741"/>
    </source>
</evidence>
<evidence type="ECO:0000256" key="4">
    <source>
        <dbReference type="ARBA" id="ARBA00022655"/>
    </source>
</evidence>
<feature type="binding site" evidence="8">
    <location>
        <begin position="186"/>
        <end position="189"/>
    </location>
    <ligand>
        <name>ATP</name>
        <dbReference type="ChEBI" id="CHEBI:30616"/>
    </ligand>
</feature>
<dbReference type="SUPFAM" id="SSF52374">
    <property type="entry name" value="Nucleotidylyl transferase"/>
    <property type="match status" value="1"/>
</dbReference>
<dbReference type="InterPro" id="IPR003721">
    <property type="entry name" value="Pantoate_ligase"/>
</dbReference>
<feature type="binding site" evidence="8">
    <location>
        <begin position="30"/>
        <end position="37"/>
    </location>
    <ligand>
        <name>ATP</name>
        <dbReference type="ChEBI" id="CHEBI:30616"/>
    </ligand>
</feature>
<evidence type="ECO:0000256" key="8">
    <source>
        <dbReference type="HAMAP-Rule" id="MF_00158"/>
    </source>
</evidence>
<dbReference type="GO" id="GO:0015940">
    <property type="term" value="P:pantothenate biosynthetic process"/>
    <property type="evidence" value="ECO:0007669"/>
    <property type="project" value="UniProtKB-UniRule"/>
</dbReference>
<dbReference type="Gene3D" id="3.30.1300.10">
    <property type="entry name" value="Pantoate-beta-alanine ligase, C-terminal domain"/>
    <property type="match status" value="1"/>
</dbReference>
<dbReference type="InterPro" id="IPR014729">
    <property type="entry name" value="Rossmann-like_a/b/a_fold"/>
</dbReference>
<evidence type="ECO:0000256" key="3">
    <source>
        <dbReference type="ARBA" id="ARBA00022598"/>
    </source>
</evidence>
<keyword evidence="8" id="KW-0963">Cytoplasm</keyword>
<feature type="binding site" evidence="8">
    <location>
        <position position="155"/>
    </location>
    <ligand>
        <name>(R)-pantoate</name>
        <dbReference type="ChEBI" id="CHEBI:15980"/>
    </ligand>
</feature>
<feature type="binding site" evidence="8">
    <location>
        <begin position="149"/>
        <end position="152"/>
    </location>
    <ligand>
        <name>ATP</name>
        <dbReference type="ChEBI" id="CHEBI:30616"/>
    </ligand>
</feature>
<protein>
    <recommendedName>
        <fullName evidence="8">Pantothenate synthetase</fullName>
        <shortName evidence="8">PS</shortName>
        <ecNumber evidence="8">6.3.2.1</ecNumber>
    </recommendedName>
    <alternativeName>
        <fullName evidence="8">Pantoate--beta-alanine ligase</fullName>
    </alternativeName>
    <alternativeName>
        <fullName evidence="8">Pantoate-activating enzyme</fullName>
    </alternativeName>
</protein>
<sequence length="282" mass="32037">MQEFNTQKSLKSHLSSSELKTRTIGFVPTMGALHQGHMALVKRSVEENEVTVVSIFVNPTQFNNKNDLEKYPRDLAKDKELLSGISNSILLFTPSVKEIYADDVASKFYNFDGMDQVMEGKYRKDHFAGVATIVEKLLTLVMPTKAYFGEKDFQQLQIIKKLVHTKKIPVQIVGCPIVREPNGLAMSSRNQRLSKSTRKEAGFIYQILLGANEQFGTKNAISIAEWATAQFKNRLEFELEYFEIAESDTLKKLIDRQKNIKYRAFVAVYADGVRLIDNIALN</sequence>
<dbReference type="PANTHER" id="PTHR21299">
    <property type="entry name" value="CYTIDYLATE KINASE/PANTOATE-BETA-ALANINE LIGASE"/>
    <property type="match status" value="1"/>
</dbReference>
<name>A0AAE3EWH1_9FLAO</name>
<keyword evidence="5 8" id="KW-0547">Nucleotide-binding</keyword>
<comment type="similarity">
    <text evidence="2 8">Belongs to the pantothenate synthetase family.</text>
</comment>
<dbReference type="GO" id="GO:0004592">
    <property type="term" value="F:pantoate-beta-alanine ligase activity"/>
    <property type="evidence" value="ECO:0007669"/>
    <property type="project" value="UniProtKB-UniRule"/>
</dbReference>
<dbReference type="GO" id="GO:0005829">
    <property type="term" value="C:cytosol"/>
    <property type="evidence" value="ECO:0007669"/>
    <property type="project" value="TreeGrafter"/>
</dbReference>
<dbReference type="HAMAP" id="MF_00158">
    <property type="entry name" value="PanC"/>
    <property type="match status" value="1"/>
</dbReference>
<keyword evidence="4 8" id="KW-0566">Pantothenate biosynthesis</keyword>
<feature type="binding site" evidence="8">
    <location>
        <position position="61"/>
    </location>
    <ligand>
        <name>beta-alanine</name>
        <dbReference type="ChEBI" id="CHEBI:57966"/>
    </ligand>
</feature>
<dbReference type="AlphaFoldDB" id="A0AAE3EWH1"/>
<accession>A0AAE3EWH1</accession>
<comment type="pathway">
    <text evidence="1 8">Cofactor biosynthesis; (R)-pantothenate biosynthesis; (R)-pantothenate from (R)-pantoate and beta-alanine: step 1/1.</text>
</comment>
<evidence type="ECO:0000256" key="2">
    <source>
        <dbReference type="ARBA" id="ARBA00009256"/>
    </source>
</evidence>
<comment type="caution">
    <text evidence="9">The sequence shown here is derived from an EMBL/GenBank/DDBJ whole genome shotgun (WGS) entry which is preliminary data.</text>
</comment>
<dbReference type="GO" id="GO:0005524">
    <property type="term" value="F:ATP binding"/>
    <property type="evidence" value="ECO:0007669"/>
    <property type="project" value="UniProtKB-KW"/>
</dbReference>
<organism evidence="9 10">
    <name type="scientific">Cerina litoralis</name>
    <dbReference type="NCBI Taxonomy" id="2874477"/>
    <lineage>
        <taxon>Bacteria</taxon>
        <taxon>Pseudomonadati</taxon>
        <taxon>Bacteroidota</taxon>
        <taxon>Flavobacteriia</taxon>
        <taxon>Flavobacteriales</taxon>
        <taxon>Flavobacteriaceae</taxon>
        <taxon>Cerina</taxon>
    </lineage>
</organism>
<comment type="function">
    <text evidence="8">Catalyzes the condensation of pantoate with beta-alanine in an ATP-dependent reaction via a pantoyl-adenylate intermediate.</text>
</comment>